<dbReference type="OrthoDB" id="3366823at2759"/>
<dbReference type="EMBL" id="KV441555">
    <property type="protein sequence ID" value="OAG03358.1"/>
    <property type="molecule type" value="Genomic_DNA"/>
</dbReference>
<feature type="transmembrane region" description="Helical" evidence="7">
    <location>
        <begin position="12"/>
        <end position="34"/>
    </location>
</feature>
<dbReference type="STRING" id="1460663.A0A177C9B2"/>
<accession>A0A177C9B2</accession>
<keyword evidence="7" id="KW-0812">Transmembrane</keyword>
<evidence type="ECO:0000256" key="3">
    <source>
        <dbReference type="ARBA" id="ARBA00022617"/>
    </source>
</evidence>
<dbReference type="PANTHER" id="PTHR24304:SF2">
    <property type="entry name" value="24-HYDROXYCHOLESTEROL 7-ALPHA-HYDROXYLASE"/>
    <property type="match status" value="1"/>
</dbReference>
<evidence type="ECO:0000256" key="2">
    <source>
        <dbReference type="ARBA" id="ARBA00010617"/>
    </source>
</evidence>
<dbReference type="PANTHER" id="PTHR24304">
    <property type="entry name" value="CYTOCHROME P450 FAMILY 7"/>
    <property type="match status" value="1"/>
</dbReference>
<reference evidence="8 9" key="1">
    <citation type="submission" date="2016-05" db="EMBL/GenBank/DDBJ databases">
        <title>Comparative analysis of secretome profiles of manganese(II)-oxidizing ascomycete fungi.</title>
        <authorList>
            <consortium name="DOE Joint Genome Institute"/>
            <person name="Zeiner C.A."/>
            <person name="Purvine S.O."/>
            <person name="Zink E.M."/>
            <person name="Wu S."/>
            <person name="Pasa-Tolic L."/>
            <person name="Chaput D.L."/>
            <person name="Haridas S."/>
            <person name="Grigoriev I.V."/>
            <person name="Santelli C.M."/>
            <person name="Hansel C.M."/>
        </authorList>
    </citation>
    <scope>NUCLEOTIDE SEQUENCE [LARGE SCALE GENOMIC DNA]</scope>
    <source>
        <strain evidence="8 9">AP3s5-JAC2a</strain>
    </source>
</reference>
<dbReference type="Proteomes" id="UP000077069">
    <property type="component" value="Unassembled WGS sequence"/>
</dbReference>
<keyword evidence="3 6" id="KW-0349">Heme</keyword>
<keyword evidence="7" id="KW-1133">Transmembrane helix</keyword>
<evidence type="ECO:0000256" key="7">
    <source>
        <dbReference type="SAM" id="Phobius"/>
    </source>
</evidence>
<keyword evidence="4 6" id="KW-0479">Metal-binding</keyword>
<dbReference type="GeneID" id="28765622"/>
<evidence type="ECO:0000256" key="4">
    <source>
        <dbReference type="ARBA" id="ARBA00022723"/>
    </source>
</evidence>
<gene>
    <name evidence="8" type="ORF">CC84DRAFT_1208038</name>
</gene>
<evidence type="ECO:0000313" key="8">
    <source>
        <dbReference type="EMBL" id="OAG03358.1"/>
    </source>
</evidence>
<evidence type="ECO:0000256" key="1">
    <source>
        <dbReference type="ARBA" id="ARBA00001971"/>
    </source>
</evidence>
<dbReference type="GO" id="GO:0008395">
    <property type="term" value="F:steroid hydroxylase activity"/>
    <property type="evidence" value="ECO:0007669"/>
    <property type="project" value="TreeGrafter"/>
</dbReference>
<comment type="cofactor">
    <cofactor evidence="1 6">
        <name>heme</name>
        <dbReference type="ChEBI" id="CHEBI:30413"/>
    </cofactor>
</comment>
<evidence type="ECO:0000256" key="6">
    <source>
        <dbReference type="PIRSR" id="PIRSR602403-1"/>
    </source>
</evidence>
<sequence>MDGPTLLPAIRTLAVGLLVPLGLICTFTYCTTLYRYHCDVRREPDGEGEYPTARSPPLIPYAIPKLGSTIGFSNQTVGKFWTWLRVQAERYGQGAFSIVLAGQRTHLIYSEDGLAAVFRSRHLSRAVLDRQLAVNVLGMSKEDSFKAFPDRTNEKEKITTERLHSDHLLSSAAVNTLTEKFIETFQAQLDADASLTDGLDINLYDWLWQLVFRASTTALCGSTLLEMYPDFDVDYRIWEDNLLGLLFGTPRLFARQAYRARDACVEKMERWLQAGYQHPVREGEDPSWTPDTGARIMHRRHDLYKQRELSIHSQAGWDLIFLAGILSNATPAAGWLLLHILSPTSAPDFRQRIMQELESCKRSDGYIDIPALTRLPLLNSAFHEVLRLYVDLLVVRQVDSSVALGTHHVRKGEQIMAPTWMTHRNPVFFARPEVFNPERFTTTNSVTGELSYSATGLGTNYFPFGGGHYMCPGRVFAKQEVLGIIAVLLLNFDITFTRFMKHTKGGLTEGGTDDFPTIKPGFAGNQVVGIQGDMRVRIIRRPLVTG</sequence>
<dbReference type="PRINTS" id="PR00465">
    <property type="entry name" value="EP450IV"/>
</dbReference>
<dbReference type="GO" id="GO:0005506">
    <property type="term" value="F:iron ion binding"/>
    <property type="evidence" value="ECO:0007669"/>
    <property type="project" value="InterPro"/>
</dbReference>
<dbReference type="RefSeq" id="XP_018033723.1">
    <property type="nucleotide sequence ID" value="XM_018182136.1"/>
</dbReference>
<feature type="binding site" description="axial binding residue" evidence="6">
    <location>
        <position position="471"/>
    </location>
    <ligand>
        <name>heme</name>
        <dbReference type="ChEBI" id="CHEBI:30413"/>
    </ligand>
    <ligandPart>
        <name>Fe</name>
        <dbReference type="ChEBI" id="CHEBI:18248"/>
    </ligandPart>
</feature>
<dbReference type="GO" id="GO:0020037">
    <property type="term" value="F:heme binding"/>
    <property type="evidence" value="ECO:0007669"/>
    <property type="project" value="InterPro"/>
</dbReference>
<keyword evidence="5 6" id="KW-0408">Iron</keyword>
<organism evidence="8 9">
    <name type="scientific">Paraphaeosphaeria sporulosa</name>
    <dbReference type="NCBI Taxonomy" id="1460663"/>
    <lineage>
        <taxon>Eukaryota</taxon>
        <taxon>Fungi</taxon>
        <taxon>Dikarya</taxon>
        <taxon>Ascomycota</taxon>
        <taxon>Pezizomycotina</taxon>
        <taxon>Dothideomycetes</taxon>
        <taxon>Pleosporomycetidae</taxon>
        <taxon>Pleosporales</taxon>
        <taxon>Massarineae</taxon>
        <taxon>Didymosphaeriaceae</taxon>
        <taxon>Paraphaeosphaeria</taxon>
    </lineage>
</organism>
<dbReference type="GO" id="GO:0016705">
    <property type="term" value="F:oxidoreductase activity, acting on paired donors, with incorporation or reduction of molecular oxygen"/>
    <property type="evidence" value="ECO:0007669"/>
    <property type="project" value="InterPro"/>
</dbReference>
<dbReference type="InterPro" id="IPR002403">
    <property type="entry name" value="Cyt_P450_E_grp-IV"/>
</dbReference>
<dbReference type="AlphaFoldDB" id="A0A177C9B2"/>
<protein>
    <submittedName>
        <fullName evidence="8">Cytochrome P450</fullName>
    </submittedName>
</protein>
<dbReference type="InParanoid" id="A0A177C9B2"/>
<evidence type="ECO:0000313" key="9">
    <source>
        <dbReference type="Proteomes" id="UP000077069"/>
    </source>
</evidence>
<proteinExistence type="inferred from homology"/>
<evidence type="ECO:0000256" key="5">
    <source>
        <dbReference type="ARBA" id="ARBA00023004"/>
    </source>
</evidence>
<dbReference type="InterPro" id="IPR001128">
    <property type="entry name" value="Cyt_P450"/>
</dbReference>
<keyword evidence="9" id="KW-1185">Reference proteome</keyword>
<dbReference type="Pfam" id="PF00067">
    <property type="entry name" value="p450"/>
    <property type="match status" value="1"/>
</dbReference>
<dbReference type="Gene3D" id="1.10.630.10">
    <property type="entry name" value="Cytochrome P450"/>
    <property type="match status" value="1"/>
</dbReference>
<dbReference type="SUPFAM" id="SSF48264">
    <property type="entry name" value="Cytochrome P450"/>
    <property type="match status" value="1"/>
</dbReference>
<dbReference type="InterPro" id="IPR036396">
    <property type="entry name" value="Cyt_P450_sf"/>
</dbReference>
<dbReference type="InterPro" id="IPR050529">
    <property type="entry name" value="CYP450_sterol_14alpha_dmase"/>
</dbReference>
<name>A0A177C9B2_9PLEO</name>
<comment type="similarity">
    <text evidence="2">Belongs to the cytochrome P450 family.</text>
</comment>
<dbReference type="CDD" id="cd11040">
    <property type="entry name" value="CYP7_CYP8-like"/>
    <property type="match status" value="1"/>
</dbReference>
<keyword evidence="7" id="KW-0472">Membrane</keyword>